<dbReference type="STRING" id="2010991.A0A3M2SFB2"/>
<evidence type="ECO:0000313" key="2">
    <source>
        <dbReference type="Proteomes" id="UP000277212"/>
    </source>
</evidence>
<dbReference type="InterPro" id="IPR036291">
    <property type="entry name" value="NAD(P)-bd_dom_sf"/>
</dbReference>
<name>A0A3M2SFB2_9HYPO</name>
<sequence>MASKSFYALVAGVGPGTGRAAAVRFAQKYPVVLLARRPESYEEAVADIKKAGGQAIGITADVSDPTNLKNALASIDKELPGSRLAAAVYNVNSGFAKKPFLELKVEDIDASLNGSVRAFFHFAQATLPLLQKSVPDSEYPPTLIITGATASIKGSAQFGSFAAGKWALRALGQSLAREFHPQGIHVAHAIIDGVIDIPRTKDWQVNDGAGDGKIKPEAIAETYWYLHTQHRSAFTQEVDIRPYVEKF</sequence>
<gene>
    <name evidence="1" type="ORF">CDV36_004045</name>
</gene>
<dbReference type="Gene3D" id="3.40.50.720">
    <property type="entry name" value="NAD(P)-binding Rossmann-like Domain"/>
    <property type="match status" value="1"/>
</dbReference>
<dbReference type="EMBL" id="NKUJ01000050">
    <property type="protein sequence ID" value="RMJ16256.1"/>
    <property type="molecule type" value="Genomic_DNA"/>
</dbReference>
<protein>
    <recommendedName>
        <fullName evidence="3">Oxidoreductase</fullName>
    </recommendedName>
</protein>
<evidence type="ECO:0000313" key="1">
    <source>
        <dbReference type="EMBL" id="RMJ16256.1"/>
    </source>
</evidence>
<comment type="caution">
    <text evidence="1">The sequence shown here is derived from an EMBL/GenBank/DDBJ whole genome shotgun (WGS) entry which is preliminary data.</text>
</comment>
<dbReference type="PANTHER" id="PTHR43431:SF7">
    <property type="entry name" value="OXIDOREDUCTASE, SHORT CHAIN DEHYDROGENASE_REDUCTASE FAMILY (AFU_ORTHOLOGUE AFUA_5G14000)"/>
    <property type="match status" value="1"/>
</dbReference>
<reference evidence="1 2" key="1">
    <citation type="submission" date="2017-06" db="EMBL/GenBank/DDBJ databases">
        <title>Comparative genomic analysis of Ambrosia Fusariam Clade fungi.</title>
        <authorList>
            <person name="Stajich J.E."/>
            <person name="Carrillo J."/>
            <person name="Kijimoto T."/>
            <person name="Eskalen A."/>
            <person name="O'Donnell K."/>
            <person name="Kasson M."/>
        </authorList>
    </citation>
    <scope>NUCLEOTIDE SEQUENCE [LARGE SCALE GENOMIC DNA]</scope>
    <source>
        <strain evidence="1">UCR3666</strain>
    </source>
</reference>
<evidence type="ECO:0008006" key="3">
    <source>
        <dbReference type="Google" id="ProtNLM"/>
    </source>
</evidence>
<keyword evidence="2" id="KW-1185">Reference proteome</keyword>
<dbReference type="PANTHER" id="PTHR43431">
    <property type="entry name" value="OXIDOREDUCTASE, SHORT CHAIN DEHYDROGENASE/REDUCTASE FAMILY (AFU_ORTHOLOGUE AFUA_5G14000)"/>
    <property type="match status" value="1"/>
</dbReference>
<proteinExistence type="predicted"/>
<accession>A0A3M2SFB2</accession>
<dbReference type="OrthoDB" id="5399006at2759"/>
<dbReference type="InterPro" id="IPR002347">
    <property type="entry name" value="SDR_fam"/>
</dbReference>
<dbReference type="SUPFAM" id="SSF51735">
    <property type="entry name" value="NAD(P)-binding Rossmann-fold domains"/>
    <property type="match status" value="1"/>
</dbReference>
<dbReference type="Proteomes" id="UP000277212">
    <property type="component" value="Unassembled WGS sequence"/>
</dbReference>
<dbReference type="Pfam" id="PF00106">
    <property type="entry name" value="adh_short"/>
    <property type="match status" value="1"/>
</dbReference>
<organism evidence="1 2">
    <name type="scientific">Fusarium kuroshium</name>
    <dbReference type="NCBI Taxonomy" id="2010991"/>
    <lineage>
        <taxon>Eukaryota</taxon>
        <taxon>Fungi</taxon>
        <taxon>Dikarya</taxon>
        <taxon>Ascomycota</taxon>
        <taxon>Pezizomycotina</taxon>
        <taxon>Sordariomycetes</taxon>
        <taxon>Hypocreomycetidae</taxon>
        <taxon>Hypocreales</taxon>
        <taxon>Nectriaceae</taxon>
        <taxon>Fusarium</taxon>
        <taxon>Fusarium solani species complex</taxon>
    </lineage>
</organism>
<dbReference type="AlphaFoldDB" id="A0A3M2SFB2"/>